<feature type="transmembrane region" description="Helical" evidence="1">
    <location>
        <begin position="30"/>
        <end position="49"/>
    </location>
</feature>
<evidence type="ECO:0000313" key="2">
    <source>
        <dbReference type="EMBL" id="CAG9613336.1"/>
    </source>
</evidence>
<keyword evidence="1" id="KW-0472">Membrane</keyword>
<evidence type="ECO:0000256" key="1">
    <source>
        <dbReference type="SAM" id="Phobius"/>
    </source>
</evidence>
<keyword evidence="1" id="KW-1133">Transmembrane helix</keyword>
<protein>
    <submittedName>
        <fullName evidence="2">Uncharacterized protein</fullName>
    </submittedName>
</protein>
<sequence>MKKFILVLLLLVNICYIVICFTNFEVFAPNSVWMVFFIISLCLSILYLYRSRKQSGYNPYLAVAVLVTGISSLGAYGFRYFLSHLMG</sequence>
<keyword evidence="3" id="KW-1185">Reference proteome</keyword>
<gene>
    <name evidence="2" type="ORF">BACCIP111899_02551</name>
</gene>
<comment type="caution">
    <text evidence="2">The sequence shown here is derived from an EMBL/GenBank/DDBJ whole genome shotgun (WGS) entry which is preliminary data.</text>
</comment>
<dbReference type="EMBL" id="CAKJTI010000011">
    <property type="protein sequence ID" value="CAG9613336.1"/>
    <property type="molecule type" value="Genomic_DNA"/>
</dbReference>
<feature type="transmembrane region" description="Helical" evidence="1">
    <location>
        <begin position="61"/>
        <end position="82"/>
    </location>
</feature>
<accession>A0ABN8A2M9</accession>
<dbReference type="Proteomes" id="UP000789423">
    <property type="component" value="Unassembled WGS sequence"/>
</dbReference>
<proteinExistence type="predicted"/>
<name>A0ABN8A2M9_9BACI</name>
<reference evidence="2 3" key="1">
    <citation type="submission" date="2021-10" db="EMBL/GenBank/DDBJ databases">
        <authorList>
            <person name="Criscuolo A."/>
        </authorList>
    </citation>
    <scope>NUCLEOTIDE SEQUENCE [LARGE SCALE GENOMIC DNA]</scope>
    <source>
        <strain evidence="3">CIP 111899</strain>
    </source>
</reference>
<keyword evidence="1" id="KW-0812">Transmembrane</keyword>
<organism evidence="2 3">
    <name type="scientific">Bacillus rhizoplanae</name>
    <dbReference type="NCBI Taxonomy" id="2880966"/>
    <lineage>
        <taxon>Bacteria</taxon>
        <taxon>Bacillati</taxon>
        <taxon>Bacillota</taxon>
        <taxon>Bacilli</taxon>
        <taxon>Bacillales</taxon>
        <taxon>Bacillaceae</taxon>
        <taxon>Bacillus</taxon>
    </lineage>
</organism>
<evidence type="ECO:0000313" key="3">
    <source>
        <dbReference type="Proteomes" id="UP000789423"/>
    </source>
</evidence>